<dbReference type="Proteomes" id="UP000770015">
    <property type="component" value="Unassembled WGS sequence"/>
</dbReference>
<evidence type="ECO:0000256" key="1">
    <source>
        <dbReference type="SAM" id="SignalP"/>
    </source>
</evidence>
<keyword evidence="1" id="KW-0732">Signal</keyword>
<reference evidence="2" key="1">
    <citation type="journal article" date="2021" name="Nat. Commun.">
        <title>Genetic determinants of endophytism in the Arabidopsis root mycobiome.</title>
        <authorList>
            <person name="Mesny F."/>
            <person name="Miyauchi S."/>
            <person name="Thiergart T."/>
            <person name="Pickel B."/>
            <person name="Atanasova L."/>
            <person name="Karlsson M."/>
            <person name="Huettel B."/>
            <person name="Barry K.W."/>
            <person name="Haridas S."/>
            <person name="Chen C."/>
            <person name="Bauer D."/>
            <person name="Andreopoulos W."/>
            <person name="Pangilinan J."/>
            <person name="LaButti K."/>
            <person name="Riley R."/>
            <person name="Lipzen A."/>
            <person name="Clum A."/>
            <person name="Drula E."/>
            <person name="Henrissat B."/>
            <person name="Kohler A."/>
            <person name="Grigoriev I.V."/>
            <person name="Martin F.M."/>
            <person name="Hacquard S."/>
        </authorList>
    </citation>
    <scope>NUCLEOTIDE SEQUENCE</scope>
    <source>
        <strain evidence="2">MPI-SDFR-AT-0117</strain>
    </source>
</reference>
<name>A0A9P8V905_9PEZI</name>
<evidence type="ECO:0000313" key="2">
    <source>
        <dbReference type="EMBL" id="KAH6686352.1"/>
    </source>
</evidence>
<gene>
    <name evidence="2" type="ORF">F5X68DRAFT_262148</name>
</gene>
<accession>A0A9P8V905</accession>
<feature type="signal peptide" evidence="1">
    <location>
        <begin position="1"/>
        <end position="18"/>
    </location>
</feature>
<comment type="caution">
    <text evidence="2">The sequence shown here is derived from an EMBL/GenBank/DDBJ whole genome shotgun (WGS) entry which is preliminary data.</text>
</comment>
<feature type="chain" id="PRO_5040230752" evidence="1">
    <location>
        <begin position="19"/>
        <end position="272"/>
    </location>
</feature>
<evidence type="ECO:0000313" key="3">
    <source>
        <dbReference type="Proteomes" id="UP000770015"/>
    </source>
</evidence>
<organism evidence="2 3">
    <name type="scientific">Plectosphaerella plurivora</name>
    <dbReference type="NCBI Taxonomy" id="936078"/>
    <lineage>
        <taxon>Eukaryota</taxon>
        <taxon>Fungi</taxon>
        <taxon>Dikarya</taxon>
        <taxon>Ascomycota</taxon>
        <taxon>Pezizomycotina</taxon>
        <taxon>Sordariomycetes</taxon>
        <taxon>Hypocreomycetidae</taxon>
        <taxon>Glomerellales</taxon>
        <taxon>Plectosphaerellaceae</taxon>
        <taxon>Plectosphaerella</taxon>
    </lineage>
</organism>
<keyword evidence="3" id="KW-1185">Reference proteome</keyword>
<dbReference type="OrthoDB" id="3552888at2759"/>
<dbReference type="AlphaFoldDB" id="A0A9P8V905"/>
<dbReference type="EMBL" id="JAGSXJ010000013">
    <property type="protein sequence ID" value="KAH6686352.1"/>
    <property type="molecule type" value="Genomic_DNA"/>
</dbReference>
<protein>
    <submittedName>
        <fullName evidence="2">Uncharacterized protein</fullName>
    </submittedName>
</protein>
<proteinExistence type="predicted"/>
<sequence>MKIIALIVGLAFISPSMAGGPRDFKQEIFALNDTAKRATAGKPTVGRLVEYIDYDEDHGWASHSEVKNPVSTAVPQVEQGLAITGPDFPGGPNVTDFGSIKSVWEQVMKRNPNYNAWNNAEYVKEMAALNFTKENYNTALAKRDDDDGEPQGNFYPRVKTPRPSYDCSIGRNIEEFDRVCQESLMYLHRLGDKFCDVRSQDRAEMSCAWKCGIFLGTVGRKHTYVRCGKIANDAMAIAQRCGVKHGVNSKVWDAHGRIIYPDYYVDLLKMNC</sequence>